<dbReference type="Pfam" id="PF05021">
    <property type="entry name" value="NPL4"/>
    <property type="match status" value="1"/>
</dbReference>
<dbReference type="InterPro" id="IPR024682">
    <property type="entry name" value="Npl4_Ub-like_dom"/>
</dbReference>
<dbReference type="PANTHER" id="PTHR12710:SF0">
    <property type="entry name" value="NUCLEAR PROTEIN LOCALIZATION PROTEIN 4 HOMOLOG"/>
    <property type="match status" value="1"/>
</dbReference>
<dbReference type="Gene3D" id="3.10.20.90">
    <property type="entry name" value="Phosphatidylinositol 3-kinase Catalytic Subunit, Chain A, domain 1"/>
    <property type="match status" value="1"/>
</dbReference>
<evidence type="ECO:0000256" key="1">
    <source>
        <dbReference type="ARBA" id="ARBA00011025"/>
    </source>
</evidence>
<sequence length="473" mass="53416">MSGSKKMILRVQSSEGTNRIEVLDTEVTAKLYERVFESFHLNTFGFALHKDRAHKDEIISSKSRKIKEYGLQHGDMVYMSPVNGAVLFDQPSTSTETTNKPFGIEAGPSTSSLSAPPSVLRKQNVPQEDEVDLQLYQLSGNIQRQRDDKLCRHNSKGCCVHCSPLEPWDENYLKEHNIKHISFHSYLRKMTSGKFISLDELSCKIKPGCKEHPPWPRGICSTCQPGAVTLNRQPYRHVDNVLLEHATPVDRFLAYWRATGHQRIGFLYGQYEMHPDVPLGIRSRVAAIYEPPQECSRDHIALAPDDKEQILNEIASRLGLKRVGWMFTDLMPLNLAAGTVKTIRGMDTHFLSAQECIMAGHYQNQHPNACRHASSGYFGSKFVTVCVTGDSQNQIHLEGYQVSGQCAALVRDEILVPTRDAPDLGYIRDCTPQQYVPDVFYKALTTRRHCVPPQTPPPYAYHHSLKHTGIIAY</sequence>
<dbReference type="GO" id="GO:0043130">
    <property type="term" value="F:ubiquitin binding"/>
    <property type="evidence" value="ECO:0007669"/>
    <property type="project" value="TreeGrafter"/>
</dbReference>
<evidence type="ECO:0000313" key="4">
    <source>
        <dbReference type="EMBL" id="CAK1547368.1"/>
    </source>
</evidence>
<dbReference type="Pfam" id="PF05020">
    <property type="entry name" value="zf-NPL4"/>
    <property type="match status" value="1"/>
</dbReference>
<gene>
    <name evidence="4" type="ORF">LNINA_LOCUS6846</name>
</gene>
<dbReference type="Pfam" id="PF11543">
    <property type="entry name" value="UN_NPL4"/>
    <property type="match status" value="1"/>
</dbReference>
<comment type="similarity">
    <text evidence="1">Belongs to the NPL4 family.</text>
</comment>
<feature type="domain" description="MPN" evidence="3">
    <location>
        <begin position="241"/>
        <end position="378"/>
    </location>
</feature>
<organism evidence="4 5">
    <name type="scientific">Leptosia nina</name>
    <dbReference type="NCBI Taxonomy" id="320188"/>
    <lineage>
        <taxon>Eukaryota</taxon>
        <taxon>Metazoa</taxon>
        <taxon>Ecdysozoa</taxon>
        <taxon>Arthropoda</taxon>
        <taxon>Hexapoda</taxon>
        <taxon>Insecta</taxon>
        <taxon>Pterygota</taxon>
        <taxon>Neoptera</taxon>
        <taxon>Endopterygota</taxon>
        <taxon>Lepidoptera</taxon>
        <taxon>Glossata</taxon>
        <taxon>Ditrysia</taxon>
        <taxon>Papilionoidea</taxon>
        <taxon>Pieridae</taxon>
        <taxon>Pierinae</taxon>
        <taxon>Leptosia</taxon>
    </lineage>
</organism>
<dbReference type="EMBL" id="CAVLEF010000009">
    <property type="protein sequence ID" value="CAK1547368.1"/>
    <property type="molecule type" value="Genomic_DNA"/>
</dbReference>
<dbReference type="AlphaFoldDB" id="A0AAV1JEK5"/>
<dbReference type="InterPro" id="IPR007717">
    <property type="entry name" value="NPL4_C"/>
</dbReference>
<reference evidence="4 5" key="1">
    <citation type="submission" date="2023-11" db="EMBL/GenBank/DDBJ databases">
        <authorList>
            <person name="Okamura Y."/>
        </authorList>
    </citation>
    <scope>NUCLEOTIDE SEQUENCE [LARGE SCALE GENOMIC DNA]</scope>
</reference>
<dbReference type="GO" id="GO:0005634">
    <property type="term" value="C:nucleus"/>
    <property type="evidence" value="ECO:0007669"/>
    <property type="project" value="TreeGrafter"/>
</dbReference>
<dbReference type="GO" id="GO:0006511">
    <property type="term" value="P:ubiquitin-dependent protein catabolic process"/>
    <property type="evidence" value="ECO:0007669"/>
    <property type="project" value="InterPro"/>
</dbReference>
<dbReference type="PIRSF" id="PIRSF010052">
    <property type="entry name" value="Polyub_prc_Npl4"/>
    <property type="match status" value="1"/>
</dbReference>
<dbReference type="InterPro" id="IPR029071">
    <property type="entry name" value="Ubiquitin-like_domsf"/>
</dbReference>
<dbReference type="InterPro" id="IPR016563">
    <property type="entry name" value="Npl4"/>
</dbReference>
<dbReference type="InterPro" id="IPR037518">
    <property type="entry name" value="MPN"/>
</dbReference>
<dbReference type="PROSITE" id="PS50249">
    <property type="entry name" value="MPN"/>
    <property type="match status" value="1"/>
</dbReference>
<accession>A0AAV1JEK5</accession>
<proteinExistence type="inferred from homology"/>
<comment type="caution">
    <text evidence="4">The sequence shown here is derived from an EMBL/GenBank/DDBJ whole genome shotgun (WGS) entry which is preliminary data.</text>
</comment>
<keyword evidence="5" id="KW-1185">Reference proteome</keyword>
<dbReference type="SUPFAM" id="SSF54236">
    <property type="entry name" value="Ubiquitin-like"/>
    <property type="match status" value="1"/>
</dbReference>
<evidence type="ECO:0000259" key="3">
    <source>
        <dbReference type="PROSITE" id="PS50249"/>
    </source>
</evidence>
<dbReference type="GO" id="GO:0031625">
    <property type="term" value="F:ubiquitin protein ligase binding"/>
    <property type="evidence" value="ECO:0007669"/>
    <property type="project" value="TreeGrafter"/>
</dbReference>
<evidence type="ECO:0000256" key="2">
    <source>
        <dbReference type="SAM" id="MobiDB-lite"/>
    </source>
</evidence>
<protein>
    <recommendedName>
        <fullName evidence="3">MPN domain-containing protein</fullName>
    </recommendedName>
</protein>
<feature type="region of interest" description="Disordered" evidence="2">
    <location>
        <begin position="92"/>
        <end position="124"/>
    </location>
</feature>
<dbReference type="InterPro" id="IPR007716">
    <property type="entry name" value="NPL4_Zn-bd_put"/>
</dbReference>
<name>A0AAV1JEK5_9NEOP</name>
<dbReference type="Proteomes" id="UP001497472">
    <property type="component" value="Unassembled WGS sequence"/>
</dbReference>
<evidence type="ECO:0000313" key="5">
    <source>
        <dbReference type="Proteomes" id="UP001497472"/>
    </source>
</evidence>
<dbReference type="CDD" id="cd08061">
    <property type="entry name" value="MPN_NPL4"/>
    <property type="match status" value="1"/>
</dbReference>
<dbReference type="PANTHER" id="PTHR12710">
    <property type="entry name" value="NUCLEAR PROTEIN LOCALIZATION 4"/>
    <property type="match status" value="1"/>
</dbReference>